<dbReference type="Pfam" id="PF00149">
    <property type="entry name" value="Metallophos"/>
    <property type="match status" value="1"/>
</dbReference>
<protein>
    <recommendedName>
        <fullName evidence="1">Calcineurin-like phosphoesterase domain-containing protein</fullName>
    </recommendedName>
</protein>
<organism evidence="2 3">
    <name type="scientific">miscellaneous Crenarchaeota group-15 archaeon DG-45</name>
    <dbReference type="NCBI Taxonomy" id="1685127"/>
    <lineage>
        <taxon>Archaea</taxon>
        <taxon>Candidatus Bathyarchaeota</taxon>
        <taxon>MCG-15</taxon>
    </lineage>
</organism>
<dbReference type="Proteomes" id="UP000037210">
    <property type="component" value="Unassembled WGS sequence"/>
</dbReference>
<dbReference type="AlphaFoldDB" id="A0A0M0BM75"/>
<dbReference type="InterPro" id="IPR024173">
    <property type="entry name" value="Pesterase_MJ0037-like"/>
</dbReference>
<accession>A0A0M0BM75</accession>
<evidence type="ECO:0000313" key="3">
    <source>
        <dbReference type="Proteomes" id="UP000037210"/>
    </source>
</evidence>
<reference evidence="2 3" key="1">
    <citation type="submission" date="2015-06" db="EMBL/GenBank/DDBJ databases">
        <title>New insights into the roles of widespread benthic archaea in carbon and nitrogen cycling.</title>
        <authorList>
            <person name="Lazar C.S."/>
            <person name="Baker B.J."/>
            <person name="Seitz K.W."/>
            <person name="Hyde A.S."/>
            <person name="Dick G.J."/>
            <person name="Hinrichs K.-U."/>
            <person name="Teske A.P."/>
        </authorList>
    </citation>
    <scope>NUCLEOTIDE SEQUENCE [LARGE SCALE GENOMIC DNA]</scope>
    <source>
        <strain evidence="2">DG-45</strain>
    </source>
</reference>
<sequence>MIRLLTPWPAMLVEAEERVLLASDFHLGLEYELAKMGVNIPFQTDRILGELLAIIHEHRPDRLLLLGDIKHGVPITSFQEQREIPKFFSALQEEVEVVDVVRGNHDGNIQHLVPEGVSVHPSKGFMLGERFRIAAMHGHAWPYPRLMGADLLVMGHNHPTVLLNTPLGIRISQRVWIKGRCDGSSLASAFLEKEGMAVEEDPLEAFEEQFNSRINDPQMVLMPAFNDLLGGLPVNSEAPKSLLGPLLRTGAIKIDGFEVYLLDGTFLGDVNLLRTLA</sequence>
<proteinExistence type="predicted"/>
<evidence type="ECO:0000259" key="1">
    <source>
        <dbReference type="Pfam" id="PF00149"/>
    </source>
</evidence>
<dbReference type="EMBL" id="LFWZ01000064">
    <property type="protein sequence ID" value="KON29435.1"/>
    <property type="molecule type" value="Genomic_DNA"/>
</dbReference>
<dbReference type="Gene3D" id="3.60.21.10">
    <property type="match status" value="1"/>
</dbReference>
<gene>
    <name evidence="2" type="ORF">AC482_06465</name>
</gene>
<comment type="caution">
    <text evidence="2">The sequence shown here is derived from an EMBL/GenBank/DDBJ whole genome shotgun (WGS) entry which is preliminary data.</text>
</comment>
<dbReference type="SUPFAM" id="SSF56300">
    <property type="entry name" value="Metallo-dependent phosphatases"/>
    <property type="match status" value="1"/>
</dbReference>
<dbReference type="GO" id="GO:0016787">
    <property type="term" value="F:hydrolase activity"/>
    <property type="evidence" value="ECO:0007669"/>
    <property type="project" value="InterPro"/>
</dbReference>
<dbReference type="PANTHER" id="PTHR39323">
    <property type="entry name" value="BLR1149 PROTEIN"/>
    <property type="match status" value="1"/>
</dbReference>
<name>A0A0M0BM75_9ARCH</name>
<evidence type="ECO:0000313" key="2">
    <source>
        <dbReference type="EMBL" id="KON29435.1"/>
    </source>
</evidence>
<dbReference type="InterPro" id="IPR029052">
    <property type="entry name" value="Metallo-depent_PP-like"/>
</dbReference>
<feature type="domain" description="Calcineurin-like phosphoesterase" evidence="1">
    <location>
        <begin position="18"/>
        <end position="139"/>
    </location>
</feature>
<dbReference type="PANTHER" id="PTHR39323:SF1">
    <property type="entry name" value="BLR1149 PROTEIN"/>
    <property type="match status" value="1"/>
</dbReference>
<dbReference type="PIRSF" id="PIRSF000887">
    <property type="entry name" value="Pesterase_MJ0037"/>
    <property type="match status" value="1"/>
</dbReference>
<dbReference type="InterPro" id="IPR004843">
    <property type="entry name" value="Calcineurin-like_PHP"/>
</dbReference>